<comment type="caution">
    <text evidence="9">The sequence shown here is derived from an EMBL/GenBank/DDBJ whole genome shotgun (WGS) entry which is preliminary data.</text>
</comment>
<dbReference type="PROSITE" id="PS50928">
    <property type="entry name" value="ABC_TM1"/>
    <property type="match status" value="1"/>
</dbReference>
<gene>
    <name evidence="9" type="ORF">A2V47_00475</name>
</gene>
<dbReference type="CDD" id="cd06261">
    <property type="entry name" value="TM_PBP2"/>
    <property type="match status" value="1"/>
</dbReference>
<evidence type="ECO:0000256" key="5">
    <source>
        <dbReference type="ARBA" id="ARBA00022989"/>
    </source>
</evidence>
<evidence type="ECO:0000256" key="4">
    <source>
        <dbReference type="ARBA" id="ARBA00022692"/>
    </source>
</evidence>
<evidence type="ECO:0000259" key="8">
    <source>
        <dbReference type="PROSITE" id="PS50928"/>
    </source>
</evidence>
<comment type="similarity">
    <text evidence="7">Belongs to the binding-protein-dependent transport system permease family.</text>
</comment>
<name>A0A1F5A576_9BACT</name>
<dbReference type="AlphaFoldDB" id="A0A1F5A576"/>
<feature type="transmembrane region" description="Helical" evidence="7">
    <location>
        <begin position="75"/>
        <end position="94"/>
    </location>
</feature>
<dbReference type="InterPro" id="IPR035906">
    <property type="entry name" value="MetI-like_sf"/>
</dbReference>
<feature type="transmembrane region" description="Helical" evidence="7">
    <location>
        <begin position="106"/>
        <end position="125"/>
    </location>
</feature>
<evidence type="ECO:0000313" key="10">
    <source>
        <dbReference type="Proteomes" id="UP000177701"/>
    </source>
</evidence>
<keyword evidence="5 7" id="KW-1133">Transmembrane helix</keyword>
<evidence type="ECO:0000256" key="6">
    <source>
        <dbReference type="ARBA" id="ARBA00023136"/>
    </source>
</evidence>
<dbReference type="GO" id="GO:0055085">
    <property type="term" value="P:transmembrane transport"/>
    <property type="evidence" value="ECO:0007669"/>
    <property type="project" value="InterPro"/>
</dbReference>
<keyword evidence="3" id="KW-1003">Cell membrane</keyword>
<feature type="transmembrane region" description="Helical" evidence="7">
    <location>
        <begin position="237"/>
        <end position="258"/>
    </location>
</feature>
<protein>
    <submittedName>
        <fullName evidence="9">Lactose ABC transporter permease</fullName>
    </submittedName>
</protein>
<evidence type="ECO:0000313" key="9">
    <source>
        <dbReference type="EMBL" id="OGD13720.1"/>
    </source>
</evidence>
<reference evidence="9 10" key="1">
    <citation type="journal article" date="2016" name="Nat. Commun.">
        <title>Thousands of microbial genomes shed light on interconnected biogeochemical processes in an aquifer system.</title>
        <authorList>
            <person name="Anantharaman K."/>
            <person name="Brown C.T."/>
            <person name="Hug L.A."/>
            <person name="Sharon I."/>
            <person name="Castelle C.J."/>
            <person name="Probst A.J."/>
            <person name="Thomas B.C."/>
            <person name="Singh A."/>
            <person name="Wilkins M.J."/>
            <person name="Karaoz U."/>
            <person name="Brodie E.L."/>
            <person name="Williams K.H."/>
            <person name="Hubbard S.S."/>
            <person name="Banfield J.F."/>
        </authorList>
    </citation>
    <scope>NUCLEOTIDE SEQUENCE [LARGE SCALE GENOMIC DNA]</scope>
</reference>
<dbReference type="GO" id="GO:0005886">
    <property type="term" value="C:plasma membrane"/>
    <property type="evidence" value="ECO:0007669"/>
    <property type="project" value="UniProtKB-SubCell"/>
</dbReference>
<evidence type="ECO:0000256" key="3">
    <source>
        <dbReference type="ARBA" id="ARBA00022475"/>
    </source>
</evidence>
<comment type="subcellular location">
    <subcellularLocation>
        <location evidence="1 7">Cell membrane</location>
        <topology evidence="1 7">Multi-pass membrane protein</topology>
    </subcellularLocation>
</comment>
<keyword evidence="4 7" id="KW-0812">Transmembrane</keyword>
<dbReference type="Pfam" id="PF00528">
    <property type="entry name" value="BPD_transp_1"/>
    <property type="match status" value="1"/>
</dbReference>
<keyword evidence="2 7" id="KW-0813">Transport</keyword>
<sequence>MKKHYSINRILVYVFLASMFIVSVFPFYWMVAGMTNTAVEVIKGKMTFGNQTLSNITTLFTTYNMVRILLNSLKITVFTVLGTLIVSSMAAYGFQTYASPAREKAYSIIILFMMVPFIALMIPLFRLIVKMHLLNTHIGLVLTSISSVFIIFFFRQSFKAFPYEIIQAARVDGAGEFRIFFSIFIPSMKSTYAAAAIYSFMSSWNAYLWPLIILQTDKQKTVTLMISSMSSAYFPEYGVIMTAIVIATLPIIIVFFGFQKYFVQGMLGSSLKQ</sequence>
<dbReference type="PANTHER" id="PTHR43744:SF2">
    <property type="entry name" value="ARABINOOLIGOSACCHARIDES TRANSPORT SYSTEM PERMEASE PROTEIN ARAQ"/>
    <property type="match status" value="1"/>
</dbReference>
<feature type="transmembrane region" description="Helical" evidence="7">
    <location>
        <begin position="137"/>
        <end position="158"/>
    </location>
</feature>
<dbReference type="InterPro" id="IPR000515">
    <property type="entry name" value="MetI-like"/>
</dbReference>
<dbReference type="Proteomes" id="UP000177701">
    <property type="component" value="Unassembled WGS sequence"/>
</dbReference>
<keyword evidence="6 7" id="KW-0472">Membrane</keyword>
<organism evidence="9 10">
    <name type="scientific">Candidatus Sediminicultor quintus</name>
    <dbReference type="NCBI Taxonomy" id="1797291"/>
    <lineage>
        <taxon>Bacteria</taxon>
        <taxon>Pseudomonadati</taxon>
        <taxon>Atribacterota</taxon>
        <taxon>Candidatus Phoenicimicrobiia</taxon>
        <taxon>Candidatus Pheonicimicrobiales</taxon>
        <taxon>Candidatus Phoenicimicrobiaceae</taxon>
        <taxon>Candidatus Sediminicultor</taxon>
    </lineage>
</organism>
<evidence type="ECO:0000256" key="2">
    <source>
        <dbReference type="ARBA" id="ARBA00022448"/>
    </source>
</evidence>
<dbReference type="STRING" id="1797291.A2V47_00475"/>
<evidence type="ECO:0000256" key="1">
    <source>
        <dbReference type="ARBA" id="ARBA00004651"/>
    </source>
</evidence>
<evidence type="ECO:0000256" key="7">
    <source>
        <dbReference type="RuleBase" id="RU363032"/>
    </source>
</evidence>
<dbReference type="EMBL" id="MEYH01000102">
    <property type="protein sequence ID" value="OGD13720.1"/>
    <property type="molecule type" value="Genomic_DNA"/>
</dbReference>
<dbReference type="SUPFAM" id="SSF161098">
    <property type="entry name" value="MetI-like"/>
    <property type="match status" value="1"/>
</dbReference>
<dbReference type="PANTHER" id="PTHR43744">
    <property type="entry name" value="ABC TRANSPORTER PERMEASE PROTEIN MG189-RELATED-RELATED"/>
    <property type="match status" value="1"/>
</dbReference>
<proteinExistence type="inferred from homology"/>
<dbReference type="Gene3D" id="1.10.3720.10">
    <property type="entry name" value="MetI-like"/>
    <property type="match status" value="1"/>
</dbReference>
<accession>A0A1F5A576</accession>
<feature type="domain" description="ABC transmembrane type-1" evidence="8">
    <location>
        <begin position="69"/>
        <end position="258"/>
    </location>
</feature>
<feature type="transmembrane region" description="Helical" evidence="7">
    <location>
        <begin position="12"/>
        <end position="31"/>
    </location>
</feature>